<dbReference type="InterPro" id="IPR011108">
    <property type="entry name" value="RMMBL"/>
</dbReference>
<name>C6HW63_9BACT</name>
<dbReference type="SMART" id="SM00849">
    <property type="entry name" value="Lactamase_B"/>
    <property type="match status" value="1"/>
</dbReference>
<dbReference type="GO" id="GO:0004521">
    <property type="term" value="F:RNA endonuclease activity"/>
    <property type="evidence" value="ECO:0007669"/>
    <property type="project" value="TreeGrafter"/>
</dbReference>
<dbReference type="InterPro" id="IPR050698">
    <property type="entry name" value="MBL"/>
</dbReference>
<dbReference type="Gene3D" id="3.60.15.10">
    <property type="entry name" value="Ribonuclease Z/Hydroxyacylglutathione hydrolase-like"/>
    <property type="match status" value="1"/>
</dbReference>
<dbReference type="Pfam" id="PF00753">
    <property type="entry name" value="Lactamase_B"/>
    <property type="match status" value="1"/>
</dbReference>
<dbReference type="Pfam" id="PF07521">
    <property type="entry name" value="RMMBL"/>
    <property type="match status" value="1"/>
</dbReference>
<dbReference type="PANTHER" id="PTHR11203:SF37">
    <property type="entry name" value="INTEGRATOR COMPLEX SUBUNIT 11"/>
    <property type="match status" value="1"/>
</dbReference>
<evidence type="ECO:0000259" key="3">
    <source>
        <dbReference type="SMART" id="SM01027"/>
    </source>
</evidence>
<evidence type="ECO:0000256" key="1">
    <source>
        <dbReference type="ARBA" id="ARBA00022801"/>
    </source>
</evidence>
<sequence>MLAFLPIHPGGPMKLTFHGAARRVTGSCHQVSAGGREFLVDCGMFQGHDDMSHENSQPLGFDPREISAVLLTHAHLDHCGRLPLLVKQGFRGPIISTPATRDLASIVLLDAAHILEEHALHQARHGGKDLPLYTNTDVFDTLRLFQTSVEYGGKVSLAPGVDAIFHDAGHILGSASVQIVERGGGLRTRTLFSGDLGSSGRGFLNPPAPPVDSDVVVMETTYGDRNHRSYEDSIAELKSKISETFKRGGTVLIPTFALERTQEILYLFREWDGEGFFPAEAKVYLDSPMAIRSTDVFERYSRDFSPAIRDMLDRHEDPFHFERLVMARSSDDSRRINSAKGPSIILAGSGMLSGGRMMYHIEREIDNPASSLIFVGYQGEGTLGRTLVDGARKIRIFGSERDVRIDMAMINGFSAHADQKDLLAWCRSMAVPELAILVHGEDRSMEGFRKVLPGIGWTRSTMPTMGESITLPGLPG</sequence>
<dbReference type="Proteomes" id="UP000009374">
    <property type="component" value="Unassembled WGS sequence"/>
</dbReference>
<keyword evidence="5" id="KW-1185">Reference proteome</keyword>
<dbReference type="Pfam" id="PF10996">
    <property type="entry name" value="Beta-Casp"/>
    <property type="match status" value="1"/>
</dbReference>
<dbReference type="GO" id="GO:0016787">
    <property type="term" value="F:hydrolase activity"/>
    <property type="evidence" value="ECO:0007669"/>
    <property type="project" value="UniProtKB-KW"/>
</dbReference>
<keyword evidence="1" id="KW-0378">Hydrolase</keyword>
<dbReference type="Gene3D" id="3.40.50.10890">
    <property type="match status" value="1"/>
</dbReference>
<gene>
    <name evidence="4" type="ORF">UBAL3_80290043</name>
</gene>
<dbReference type="PANTHER" id="PTHR11203">
    <property type="entry name" value="CLEAVAGE AND POLYADENYLATION SPECIFICITY FACTOR FAMILY MEMBER"/>
    <property type="match status" value="1"/>
</dbReference>
<dbReference type="EMBL" id="GG693868">
    <property type="protein sequence ID" value="EES53168.1"/>
    <property type="molecule type" value="Genomic_DNA"/>
</dbReference>
<dbReference type="InterPro" id="IPR036866">
    <property type="entry name" value="RibonucZ/Hydroxyglut_hydro"/>
</dbReference>
<evidence type="ECO:0000313" key="5">
    <source>
        <dbReference type="Proteomes" id="UP000009374"/>
    </source>
</evidence>
<dbReference type="InterPro" id="IPR001279">
    <property type="entry name" value="Metallo-B-lactamas"/>
</dbReference>
<reference evidence="4 5" key="1">
    <citation type="journal article" date="2009" name="Appl. Environ. Microbiol.">
        <title>Community genomic and proteomic analyses of chemoautotrophic iron-oxidizing "Leptospirillum rubarum" (Group II) and "Leptospirillum ferrodiazotrophum" (Group III) bacteria in acid mine drainage biofilms.</title>
        <authorList>
            <person name="Goltsman D.S."/>
            <person name="Denef V.J."/>
            <person name="Singer S.W."/>
            <person name="VerBerkmoes N.C."/>
            <person name="Lefsrud M."/>
            <person name="Mueller R.S."/>
            <person name="Dick G.J."/>
            <person name="Sun C.L."/>
            <person name="Wheeler K.E."/>
            <person name="Zemla A."/>
            <person name="Baker B.J."/>
            <person name="Hauser L."/>
            <person name="Land M."/>
            <person name="Shah M.B."/>
            <person name="Thelen M.P."/>
            <person name="Hettich R.L."/>
            <person name="Banfield J.F."/>
        </authorList>
    </citation>
    <scope>NUCLEOTIDE SEQUENCE [LARGE SCALE GENOMIC DNA]</scope>
</reference>
<dbReference type="AlphaFoldDB" id="C6HW63"/>
<dbReference type="SUPFAM" id="SSF56281">
    <property type="entry name" value="Metallo-hydrolase/oxidoreductase"/>
    <property type="match status" value="1"/>
</dbReference>
<organism evidence="4 5">
    <name type="scientific">Leptospirillum ferrodiazotrophum</name>
    <dbReference type="NCBI Taxonomy" id="412449"/>
    <lineage>
        <taxon>Bacteria</taxon>
        <taxon>Pseudomonadati</taxon>
        <taxon>Nitrospirota</taxon>
        <taxon>Nitrospiria</taxon>
        <taxon>Nitrospirales</taxon>
        <taxon>Nitrospiraceae</taxon>
        <taxon>Leptospirillum</taxon>
    </lineage>
</organism>
<evidence type="ECO:0000259" key="2">
    <source>
        <dbReference type="SMART" id="SM00849"/>
    </source>
</evidence>
<protein>
    <submittedName>
        <fullName evidence="4">Putative metallo-beta-lactamase family protein</fullName>
    </submittedName>
</protein>
<dbReference type="SMART" id="SM01027">
    <property type="entry name" value="Beta-Casp"/>
    <property type="match status" value="1"/>
</dbReference>
<feature type="domain" description="Beta-Casp" evidence="3">
    <location>
        <begin position="261"/>
        <end position="387"/>
    </location>
</feature>
<dbReference type="CDD" id="cd16295">
    <property type="entry name" value="TTHA0252-CPSF-like_MBL-fold"/>
    <property type="match status" value="1"/>
</dbReference>
<dbReference type="InterPro" id="IPR022712">
    <property type="entry name" value="Beta_Casp"/>
</dbReference>
<evidence type="ECO:0000313" key="4">
    <source>
        <dbReference type="EMBL" id="EES53168.1"/>
    </source>
</evidence>
<accession>C6HW63</accession>
<proteinExistence type="predicted"/>
<feature type="domain" description="Metallo-beta-lactamase" evidence="2">
    <location>
        <begin position="25"/>
        <end position="249"/>
    </location>
</feature>